<gene>
    <name evidence="7" type="ORF">CfE428DRAFT_2826</name>
</gene>
<dbReference type="GO" id="GO:0006352">
    <property type="term" value="P:DNA-templated transcription initiation"/>
    <property type="evidence" value="ECO:0007669"/>
    <property type="project" value="InterPro"/>
</dbReference>
<keyword evidence="4" id="KW-0804">Transcription</keyword>
<dbReference type="PANTHER" id="PTHR43133">
    <property type="entry name" value="RNA POLYMERASE ECF-TYPE SIGMA FACTO"/>
    <property type="match status" value="1"/>
</dbReference>
<keyword evidence="2" id="KW-0805">Transcription regulation</keyword>
<reference evidence="7 8" key="1">
    <citation type="journal article" date="2011" name="J. Bacteriol.">
        <title>Genome sequence of Chthoniobacter flavus Ellin428, an aerobic heterotrophic soil bacterium.</title>
        <authorList>
            <person name="Kant R."/>
            <person name="van Passel M.W."/>
            <person name="Palva A."/>
            <person name="Lucas S."/>
            <person name="Lapidus A."/>
            <person name="Glavina Del Rio T."/>
            <person name="Dalin E."/>
            <person name="Tice H."/>
            <person name="Bruce D."/>
            <person name="Goodwin L."/>
            <person name="Pitluck S."/>
            <person name="Larimer F.W."/>
            <person name="Land M.L."/>
            <person name="Hauser L."/>
            <person name="Sangwan P."/>
            <person name="de Vos W.M."/>
            <person name="Janssen P.H."/>
            <person name="Smidt H."/>
        </authorList>
    </citation>
    <scope>NUCLEOTIDE SEQUENCE [LARGE SCALE GENOMIC DNA]</scope>
    <source>
        <strain evidence="7 8">Ellin428</strain>
    </source>
</reference>
<protein>
    <submittedName>
        <fullName evidence="7">RNA polymerase, sigma-24 subunit, ECF subfamily</fullName>
    </submittedName>
</protein>
<sequence length="206" mass="23208">MSSSTRHETEILDAPADLLTMAVTRSDESPVPPPAWQTIEEVFAALESPLLLYARRLLGSIEVSEDIVQEAFMKLHAQFHSVLNPQPWLYRTVHNLAVDHQRRASKIVLVGPASTEDESCPIQEASDSQPLPDEQIARWEGIGLVRLVLETLDERSRELIRLRFNEDLSYKEIAERTGLTVGHVGYLLHHALKAMAVELEKTEVAR</sequence>
<feature type="domain" description="RNA polymerase sigma factor 70 region 4 type 2" evidence="6">
    <location>
        <begin position="145"/>
        <end position="195"/>
    </location>
</feature>
<organism evidence="7 8">
    <name type="scientific">Chthoniobacter flavus Ellin428</name>
    <dbReference type="NCBI Taxonomy" id="497964"/>
    <lineage>
        <taxon>Bacteria</taxon>
        <taxon>Pseudomonadati</taxon>
        <taxon>Verrucomicrobiota</taxon>
        <taxon>Spartobacteria</taxon>
        <taxon>Chthoniobacterales</taxon>
        <taxon>Chthoniobacteraceae</taxon>
        <taxon>Chthoniobacter</taxon>
    </lineage>
</organism>
<comment type="similarity">
    <text evidence="1">Belongs to the sigma-70 factor family. ECF subfamily.</text>
</comment>
<dbReference type="eggNOG" id="COG1595">
    <property type="taxonomic scope" value="Bacteria"/>
</dbReference>
<dbReference type="PANTHER" id="PTHR43133:SF51">
    <property type="entry name" value="RNA POLYMERASE SIGMA FACTOR"/>
    <property type="match status" value="1"/>
</dbReference>
<keyword evidence="3" id="KW-0731">Sigma factor</keyword>
<dbReference type="InterPro" id="IPR013325">
    <property type="entry name" value="RNA_pol_sigma_r2"/>
</dbReference>
<feature type="domain" description="RNA polymerase sigma-70 region 2" evidence="5">
    <location>
        <begin position="48"/>
        <end position="106"/>
    </location>
</feature>
<keyword evidence="8" id="KW-1185">Reference proteome</keyword>
<dbReference type="AlphaFoldDB" id="B4D1N8"/>
<dbReference type="GO" id="GO:0016987">
    <property type="term" value="F:sigma factor activity"/>
    <property type="evidence" value="ECO:0007669"/>
    <property type="project" value="UniProtKB-KW"/>
</dbReference>
<dbReference type="Pfam" id="PF08281">
    <property type="entry name" value="Sigma70_r4_2"/>
    <property type="match status" value="1"/>
</dbReference>
<comment type="caution">
    <text evidence="7">The sequence shown here is derived from an EMBL/GenBank/DDBJ whole genome shotgun (WGS) entry which is preliminary data.</text>
</comment>
<dbReference type="InterPro" id="IPR039425">
    <property type="entry name" value="RNA_pol_sigma-70-like"/>
</dbReference>
<dbReference type="CDD" id="cd06171">
    <property type="entry name" value="Sigma70_r4"/>
    <property type="match status" value="1"/>
</dbReference>
<evidence type="ECO:0000256" key="1">
    <source>
        <dbReference type="ARBA" id="ARBA00010641"/>
    </source>
</evidence>
<name>B4D1N8_9BACT</name>
<evidence type="ECO:0000259" key="5">
    <source>
        <dbReference type="Pfam" id="PF04542"/>
    </source>
</evidence>
<proteinExistence type="inferred from homology"/>
<dbReference type="GO" id="GO:0003677">
    <property type="term" value="F:DNA binding"/>
    <property type="evidence" value="ECO:0007669"/>
    <property type="project" value="InterPro"/>
</dbReference>
<dbReference type="SUPFAM" id="SSF88659">
    <property type="entry name" value="Sigma3 and sigma4 domains of RNA polymerase sigma factors"/>
    <property type="match status" value="1"/>
</dbReference>
<dbReference type="STRING" id="497964.CfE428DRAFT_2826"/>
<dbReference type="Gene3D" id="1.10.10.10">
    <property type="entry name" value="Winged helix-like DNA-binding domain superfamily/Winged helix DNA-binding domain"/>
    <property type="match status" value="1"/>
</dbReference>
<dbReference type="SUPFAM" id="SSF88946">
    <property type="entry name" value="Sigma2 domain of RNA polymerase sigma factors"/>
    <property type="match status" value="1"/>
</dbReference>
<dbReference type="InterPro" id="IPR013324">
    <property type="entry name" value="RNA_pol_sigma_r3/r4-like"/>
</dbReference>
<evidence type="ECO:0000259" key="6">
    <source>
        <dbReference type="Pfam" id="PF08281"/>
    </source>
</evidence>
<dbReference type="InterPro" id="IPR036388">
    <property type="entry name" value="WH-like_DNA-bd_sf"/>
</dbReference>
<dbReference type="InterPro" id="IPR014284">
    <property type="entry name" value="RNA_pol_sigma-70_dom"/>
</dbReference>
<dbReference type="Pfam" id="PF04542">
    <property type="entry name" value="Sigma70_r2"/>
    <property type="match status" value="1"/>
</dbReference>
<dbReference type="Gene3D" id="1.10.1740.10">
    <property type="match status" value="1"/>
</dbReference>
<dbReference type="Proteomes" id="UP000005824">
    <property type="component" value="Unassembled WGS sequence"/>
</dbReference>
<evidence type="ECO:0000313" key="8">
    <source>
        <dbReference type="Proteomes" id="UP000005824"/>
    </source>
</evidence>
<evidence type="ECO:0000256" key="4">
    <source>
        <dbReference type="ARBA" id="ARBA00023163"/>
    </source>
</evidence>
<dbReference type="RefSeq" id="WP_006980151.1">
    <property type="nucleotide sequence ID" value="NZ_ABVL01000007.1"/>
</dbReference>
<dbReference type="InterPro" id="IPR007627">
    <property type="entry name" value="RNA_pol_sigma70_r2"/>
</dbReference>
<dbReference type="NCBIfam" id="TIGR02937">
    <property type="entry name" value="sigma70-ECF"/>
    <property type="match status" value="1"/>
</dbReference>
<accession>B4D1N8</accession>
<evidence type="ECO:0000256" key="3">
    <source>
        <dbReference type="ARBA" id="ARBA00023082"/>
    </source>
</evidence>
<dbReference type="InterPro" id="IPR013249">
    <property type="entry name" value="RNA_pol_sigma70_r4_t2"/>
</dbReference>
<evidence type="ECO:0000256" key="2">
    <source>
        <dbReference type="ARBA" id="ARBA00023015"/>
    </source>
</evidence>
<dbReference type="InParanoid" id="B4D1N8"/>
<evidence type="ECO:0000313" key="7">
    <source>
        <dbReference type="EMBL" id="EDY19650.1"/>
    </source>
</evidence>
<dbReference type="EMBL" id="ABVL01000007">
    <property type="protein sequence ID" value="EDY19650.1"/>
    <property type="molecule type" value="Genomic_DNA"/>
</dbReference>